<comment type="function">
    <text evidence="4 5">Catalyzes the interconversion of 2-phosphoglycerate and 3-phosphoglycerate.</text>
</comment>
<feature type="active site" description="Tele-phosphohistidine intermediate" evidence="4">
    <location>
        <position position="13"/>
    </location>
</feature>
<evidence type="ECO:0000313" key="7">
    <source>
        <dbReference type="Proteomes" id="UP001595955"/>
    </source>
</evidence>
<dbReference type="SUPFAM" id="SSF53254">
    <property type="entry name" value="Phosphoglycerate mutase-like"/>
    <property type="match status" value="1"/>
</dbReference>
<evidence type="ECO:0000256" key="2">
    <source>
        <dbReference type="ARBA" id="ARBA00023152"/>
    </source>
</evidence>
<dbReference type="InterPro" id="IPR005952">
    <property type="entry name" value="Phosphogly_mut1"/>
</dbReference>
<evidence type="ECO:0000313" key="6">
    <source>
        <dbReference type="EMBL" id="MFC4554680.1"/>
    </source>
</evidence>
<dbReference type="InterPro" id="IPR013078">
    <property type="entry name" value="His_Pase_superF_clade-1"/>
</dbReference>
<dbReference type="InterPro" id="IPR001345">
    <property type="entry name" value="PG/BPGM_mutase_AS"/>
</dbReference>
<dbReference type="Pfam" id="PF00300">
    <property type="entry name" value="His_Phos_1"/>
    <property type="match status" value="1"/>
</dbReference>
<dbReference type="RefSeq" id="WP_222928733.1">
    <property type="nucleotide sequence ID" value="NZ_CP033325.1"/>
</dbReference>
<feature type="binding site" evidence="4">
    <location>
        <position position="64"/>
    </location>
    <ligand>
        <name>substrate</name>
    </ligand>
</feature>
<dbReference type="PIRSF" id="PIRSF000709">
    <property type="entry name" value="6PFK_2-Ptase"/>
    <property type="match status" value="1"/>
</dbReference>
<dbReference type="NCBIfam" id="TIGR01258">
    <property type="entry name" value="pgm_1"/>
    <property type="match status" value="1"/>
</dbReference>
<feature type="site" description="Transition state stabilizer" evidence="4">
    <location>
        <position position="185"/>
    </location>
</feature>
<comment type="catalytic activity">
    <reaction evidence="4 5">
        <text>(2R)-2-phosphoglycerate = (2R)-3-phosphoglycerate</text>
        <dbReference type="Rhea" id="RHEA:15901"/>
        <dbReference type="ChEBI" id="CHEBI:58272"/>
        <dbReference type="ChEBI" id="CHEBI:58289"/>
        <dbReference type="EC" id="5.4.2.11"/>
    </reaction>
</comment>
<evidence type="ECO:0000256" key="4">
    <source>
        <dbReference type="HAMAP-Rule" id="MF_01039"/>
    </source>
</evidence>
<keyword evidence="2 4" id="KW-0324">Glycolysis</keyword>
<comment type="similarity">
    <text evidence="1 4">Belongs to the phosphoglycerate mutase family. BPG-dependent PGAM subfamily.</text>
</comment>
<comment type="caution">
    <text evidence="6">The sequence shown here is derived from an EMBL/GenBank/DDBJ whole genome shotgun (WGS) entry which is preliminary data.</text>
</comment>
<feature type="binding site" evidence="4">
    <location>
        <position position="101"/>
    </location>
    <ligand>
        <name>substrate</name>
    </ligand>
</feature>
<organism evidence="6 7">
    <name type="scientific">Georgenia faecalis</name>
    <dbReference type="NCBI Taxonomy" id="2483799"/>
    <lineage>
        <taxon>Bacteria</taxon>
        <taxon>Bacillati</taxon>
        <taxon>Actinomycetota</taxon>
        <taxon>Actinomycetes</taxon>
        <taxon>Micrococcales</taxon>
        <taxon>Bogoriellaceae</taxon>
        <taxon>Georgenia</taxon>
    </lineage>
</organism>
<keyword evidence="3 4" id="KW-0413">Isomerase</keyword>
<feature type="active site" description="Proton donor/acceptor" evidence="4">
    <location>
        <position position="90"/>
    </location>
</feature>
<comment type="pathway">
    <text evidence="4 5">Carbohydrate degradation; glycolysis; pyruvate from D-glyceraldehyde 3-phosphate: step 3/5.</text>
</comment>
<accession>A0ABV9D7G7</accession>
<evidence type="ECO:0000256" key="1">
    <source>
        <dbReference type="ARBA" id="ARBA00006717"/>
    </source>
</evidence>
<dbReference type="InterPro" id="IPR029033">
    <property type="entry name" value="His_PPase_superfam"/>
</dbReference>
<keyword evidence="7" id="KW-1185">Reference proteome</keyword>
<dbReference type="EC" id="5.4.2.11" evidence="4 5"/>
<evidence type="ECO:0000256" key="5">
    <source>
        <dbReference type="RuleBase" id="RU004512"/>
    </source>
</evidence>
<reference evidence="7" key="1">
    <citation type="journal article" date="2019" name="Int. J. Syst. Evol. Microbiol.">
        <title>The Global Catalogue of Microorganisms (GCM) 10K type strain sequencing project: providing services to taxonomists for standard genome sequencing and annotation.</title>
        <authorList>
            <consortium name="The Broad Institute Genomics Platform"/>
            <consortium name="The Broad Institute Genome Sequencing Center for Infectious Disease"/>
            <person name="Wu L."/>
            <person name="Ma J."/>
        </authorList>
    </citation>
    <scope>NUCLEOTIDE SEQUENCE [LARGE SCALE GENOMIC DNA]</scope>
    <source>
        <strain evidence="7">JCM 3369</strain>
    </source>
</reference>
<gene>
    <name evidence="4" type="primary">gpmA</name>
    <name evidence="6" type="ORF">ACFO3F_05415</name>
</gene>
<dbReference type="SMART" id="SM00855">
    <property type="entry name" value="PGAM"/>
    <property type="match status" value="1"/>
</dbReference>
<feature type="binding site" evidence="4">
    <location>
        <begin position="186"/>
        <end position="187"/>
    </location>
    <ligand>
        <name>substrate</name>
    </ligand>
</feature>
<dbReference type="Gene3D" id="3.40.50.1240">
    <property type="entry name" value="Phosphoglycerate mutase-like"/>
    <property type="match status" value="1"/>
</dbReference>
<dbReference type="EMBL" id="JBHSGF010000003">
    <property type="protein sequence ID" value="MFC4554680.1"/>
    <property type="molecule type" value="Genomic_DNA"/>
</dbReference>
<evidence type="ECO:0000256" key="3">
    <source>
        <dbReference type="ARBA" id="ARBA00023235"/>
    </source>
</evidence>
<dbReference type="HAMAP" id="MF_01039">
    <property type="entry name" value="PGAM_GpmA"/>
    <property type="match status" value="1"/>
</dbReference>
<dbReference type="CDD" id="cd07067">
    <property type="entry name" value="HP_PGM_like"/>
    <property type="match status" value="1"/>
</dbReference>
<feature type="binding site" evidence="4">
    <location>
        <begin position="90"/>
        <end position="93"/>
    </location>
    <ligand>
        <name>substrate</name>
    </ligand>
</feature>
<dbReference type="PANTHER" id="PTHR11931">
    <property type="entry name" value="PHOSPHOGLYCERATE MUTASE"/>
    <property type="match status" value="1"/>
</dbReference>
<protein>
    <recommendedName>
        <fullName evidence="4 5">2,3-bisphosphoglycerate-dependent phosphoglycerate mutase</fullName>
        <shortName evidence="4">BPG-dependent PGAM</shortName>
        <shortName evidence="4">PGAM</shortName>
        <shortName evidence="4">Phosphoglyceromutase</shortName>
        <shortName evidence="4">dPGM</shortName>
        <ecNumber evidence="4 5">5.4.2.11</ecNumber>
    </recommendedName>
</protein>
<name>A0ABV9D7G7_9MICO</name>
<dbReference type="Proteomes" id="UP001595955">
    <property type="component" value="Unassembled WGS sequence"/>
</dbReference>
<keyword evidence="4" id="KW-0312">Gluconeogenesis</keyword>
<dbReference type="GO" id="GO:0004619">
    <property type="term" value="F:phosphoglycerate mutase activity"/>
    <property type="evidence" value="ECO:0007669"/>
    <property type="project" value="UniProtKB-EC"/>
</dbReference>
<feature type="binding site" evidence="4">
    <location>
        <begin position="12"/>
        <end position="19"/>
    </location>
    <ligand>
        <name>substrate</name>
    </ligand>
</feature>
<sequence>MPTTPGSLMLLRHGESVGNALGIFTGVLDVALTPVGEQASHDAGARLAALGWRPDVILASELVRSWHTADLVAEALGGDVPVVRDWRLDERSYGALSGYLKTEVAERYGVEQFLHWRRSLEGRPPALAPQTVALWRTLPPFAGLPPEAVAATESLADVVVRLEPLWRGPLSEHLRAGRHVLVVAHGNSLRALCGLLDDLDGEELRRLNLPNARPLAYELGPDLRPLVRGGRYLDPRAAHAEALAIAQQGGT</sequence>
<proteinExistence type="inferred from homology"/>
<feature type="binding site" evidence="4">
    <location>
        <begin position="25"/>
        <end position="26"/>
    </location>
    <ligand>
        <name>substrate</name>
    </ligand>
</feature>
<feature type="binding site" evidence="4">
    <location>
        <begin position="117"/>
        <end position="118"/>
    </location>
    <ligand>
        <name>substrate</name>
    </ligand>
</feature>
<dbReference type="PROSITE" id="PS00175">
    <property type="entry name" value="PG_MUTASE"/>
    <property type="match status" value="1"/>
</dbReference>